<dbReference type="Pfam" id="PF17932">
    <property type="entry name" value="TetR_C_24"/>
    <property type="match status" value="1"/>
</dbReference>
<evidence type="ECO:0000259" key="6">
    <source>
        <dbReference type="PROSITE" id="PS50977"/>
    </source>
</evidence>
<dbReference type="InterPro" id="IPR050109">
    <property type="entry name" value="HTH-type_TetR-like_transc_reg"/>
</dbReference>
<dbReference type="Gene3D" id="1.10.10.60">
    <property type="entry name" value="Homeodomain-like"/>
    <property type="match status" value="1"/>
</dbReference>
<dbReference type="PANTHER" id="PTHR30055:SF175">
    <property type="entry name" value="HTH-TYPE TRANSCRIPTIONAL REPRESSOR KSTR2"/>
    <property type="match status" value="1"/>
</dbReference>
<dbReference type="InterPro" id="IPR041490">
    <property type="entry name" value="KstR2_TetR_C"/>
</dbReference>
<evidence type="ECO:0000256" key="3">
    <source>
        <dbReference type="ARBA" id="ARBA00023125"/>
    </source>
</evidence>
<dbReference type="SUPFAM" id="SSF48498">
    <property type="entry name" value="Tetracyclin repressor-like, C-terminal domain"/>
    <property type="match status" value="1"/>
</dbReference>
<keyword evidence="8" id="KW-1185">Reference proteome</keyword>
<gene>
    <name evidence="7" type="ORF">DPM19_29465</name>
</gene>
<comment type="caution">
    <text evidence="7">The sequence shown here is derived from an EMBL/GenBank/DDBJ whole genome shotgun (WGS) entry which is preliminary data.</text>
</comment>
<evidence type="ECO:0000256" key="1">
    <source>
        <dbReference type="ARBA" id="ARBA00022491"/>
    </source>
</evidence>
<keyword evidence="4" id="KW-0804">Transcription</keyword>
<dbReference type="PRINTS" id="PR00455">
    <property type="entry name" value="HTHTETR"/>
</dbReference>
<evidence type="ECO:0000256" key="4">
    <source>
        <dbReference type="ARBA" id="ARBA00023163"/>
    </source>
</evidence>
<dbReference type="PANTHER" id="PTHR30055">
    <property type="entry name" value="HTH-TYPE TRANSCRIPTIONAL REGULATOR RUTR"/>
    <property type="match status" value="1"/>
</dbReference>
<dbReference type="PROSITE" id="PS50977">
    <property type="entry name" value="HTH_TETR_2"/>
    <property type="match status" value="1"/>
</dbReference>
<dbReference type="InterPro" id="IPR023772">
    <property type="entry name" value="DNA-bd_HTH_TetR-type_CS"/>
</dbReference>
<feature type="domain" description="HTH tetR-type" evidence="6">
    <location>
        <begin position="19"/>
        <end position="79"/>
    </location>
</feature>
<dbReference type="Gene3D" id="1.10.357.10">
    <property type="entry name" value="Tetracycline Repressor, domain 2"/>
    <property type="match status" value="1"/>
</dbReference>
<dbReference type="Proteomes" id="UP000251891">
    <property type="component" value="Unassembled WGS sequence"/>
</dbReference>
<sequence>MVRRPFVPAHRQRSAAPRNPVEDRILAAAVRLFAERGFDGASVQEVVDAAQVTKGALYHYFDSKVDLLFEIYHALITRQLADFDRIVAAGLPPAETVREVVEALVRSTATHIDEAKVFTRDKHRLDDQRMHAVRAERRRYHVAFREIIQDGQDAGVFSAEASAETVTFIVFGMVNEMPLWYRANGPKPAAELAAEAAAFILAALTPRPAGG</sequence>
<dbReference type="GO" id="GO:0003700">
    <property type="term" value="F:DNA-binding transcription factor activity"/>
    <property type="evidence" value="ECO:0007669"/>
    <property type="project" value="TreeGrafter"/>
</dbReference>
<proteinExistence type="predicted"/>
<dbReference type="InterPro" id="IPR001647">
    <property type="entry name" value="HTH_TetR"/>
</dbReference>
<dbReference type="SUPFAM" id="SSF46689">
    <property type="entry name" value="Homeodomain-like"/>
    <property type="match status" value="1"/>
</dbReference>
<dbReference type="InterPro" id="IPR036271">
    <property type="entry name" value="Tet_transcr_reg_TetR-rel_C_sf"/>
</dbReference>
<dbReference type="OrthoDB" id="3190535at2"/>
<reference evidence="7 8" key="1">
    <citation type="submission" date="2018-06" db="EMBL/GenBank/DDBJ databases">
        <title>Actinomadura craniellae sp. nov. isolated from marine sponge Craniella sp.</title>
        <authorList>
            <person name="Li L."/>
            <person name="Xu Q.H."/>
            <person name="Lin H.W."/>
            <person name="Lu Y.H."/>
        </authorList>
    </citation>
    <scope>NUCLEOTIDE SEQUENCE [LARGE SCALE GENOMIC DNA]</scope>
    <source>
        <strain evidence="7 8">LHW63021</strain>
    </source>
</reference>
<keyword evidence="3 5" id="KW-0238">DNA-binding</keyword>
<dbReference type="GO" id="GO:0000976">
    <property type="term" value="F:transcription cis-regulatory region binding"/>
    <property type="evidence" value="ECO:0007669"/>
    <property type="project" value="TreeGrafter"/>
</dbReference>
<evidence type="ECO:0000313" key="7">
    <source>
        <dbReference type="EMBL" id="RAY11741.1"/>
    </source>
</evidence>
<dbReference type="EMBL" id="QLYX01000017">
    <property type="protein sequence ID" value="RAY11741.1"/>
    <property type="molecule type" value="Genomic_DNA"/>
</dbReference>
<dbReference type="Pfam" id="PF00440">
    <property type="entry name" value="TetR_N"/>
    <property type="match status" value="1"/>
</dbReference>
<accession>A0A365GY45</accession>
<evidence type="ECO:0000256" key="5">
    <source>
        <dbReference type="PROSITE-ProRule" id="PRU00335"/>
    </source>
</evidence>
<feature type="DNA-binding region" description="H-T-H motif" evidence="5">
    <location>
        <begin position="42"/>
        <end position="61"/>
    </location>
</feature>
<keyword evidence="2" id="KW-0805">Transcription regulation</keyword>
<evidence type="ECO:0000256" key="2">
    <source>
        <dbReference type="ARBA" id="ARBA00023015"/>
    </source>
</evidence>
<protein>
    <submittedName>
        <fullName evidence="7">TetR/AcrR family transcriptional regulator</fullName>
    </submittedName>
</protein>
<evidence type="ECO:0000313" key="8">
    <source>
        <dbReference type="Proteomes" id="UP000251891"/>
    </source>
</evidence>
<dbReference type="InterPro" id="IPR009057">
    <property type="entry name" value="Homeodomain-like_sf"/>
</dbReference>
<dbReference type="PROSITE" id="PS01081">
    <property type="entry name" value="HTH_TETR_1"/>
    <property type="match status" value="1"/>
</dbReference>
<dbReference type="AlphaFoldDB" id="A0A365GY45"/>
<organism evidence="7 8">
    <name type="scientific">Actinomadura craniellae</name>
    <dbReference type="NCBI Taxonomy" id="2231787"/>
    <lineage>
        <taxon>Bacteria</taxon>
        <taxon>Bacillati</taxon>
        <taxon>Actinomycetota</taxon>
        <taxon>Actinomycetes</taxon>
        <taxon>Streptosporangiales</taxon>
        <taxon>Thermomonosporaceae</taxon>
        <taxon>Actinomadura</taxon>
    </lineage>
</organism>
<name>A0A365GY45_9ACTN</name>
<keyword evidence="1" id="KW-0678">Repressor</keyword>